<evidence type="ECO:0000313" key="14">
    <source>
        <dbReference type="Proteomes" id="UP001633002"/>
    </source>
</evidence>
<comment type="function">
    <text evidence="8">RNA helicase.</text>
</comment>
<evidence type="ECO:0000256" key="5">
    <source>
        <dbReference type="ARBA" id="ARBA00022884"/>
    </source>
</evidence>
<dbReference type="AlphaFoldDB" id="A0ABD3HLT9"/>
<evidence type="ECO:0000256" key="4">
    <source>
        <dbReference type="ARBA" id="ARBA00022840"/>
    </source>
</evidence>
<evidence type="ECO:0000256" key="1">
    <source>
        <dbReference type="ARBA" id="ARBA00022741"/>
    </source>
</evidence>
<feature type="region of interest" description="Disordered" evidence="9">
    <location>
        <begin position="638"/>
        <end position="671"/>
    </location>
</feature>
<feature type="region of interest" description="Disordered" evidence="9">
    <location>
        <begin position="296"/>
        <end position="360"/>
    </location>
</feature>
<proteinExistence type="inferred from homology"/>
<dbReference type="SMART" id="SM00490">
    <property type="entry name" value="HELICc"/>
    <property type="match status" value="1"/>
</dbReference>
<dbReference type="PROSITE" id="PS51194">
    <property type="entry name" value="HELICASE_CTER"/>
    <property type="match status" value="1"/>
</dbReference>
<dbReference type="InterPro" id="IPR027417">
    <property type="entry name" value="P-loop_NTPase"/>
</dbReference>
<dbReference type="EC" id="3.6.4.13" evidence="8"/>
<dbReference type="InterPro" id="IPR025313">
    <property type="entry name" value="SPB4-like_CTE"/>
</dbReference>
<dbReference type="GO" id="GO:0016787">
    <property type="term" value="F:hydrolase activity"/>
    <property type="evidence" value="ECO:0007669"/>
    <property type="project" value="UniProtKB-KW"/>
</dbReference>
<feature type="domain" description="Helicase ATP-binding" evidence="10">
    <location>
        <begin position="105"/>
        <end position="294"/>
    </location>
</feature>
<feature type="compositionally biased region" description="Basic and acidic residues" evidence="9">
    <location>
        <begin position="54"/>
        <end position="65"/>
    </location>
</feature>
<comment type="domain">
    <text evidence="8">The Q motif is unique to and characteristic of the DEAD box family of RNA helicases and controls ATP binding and hydrolysis.</text>
</comment>
<dbReference type="InterPro" id="IPR014014">
    <property type="entry name" value="RNA_helicase_DEAD_Q_motif"/>
</dbReference>
<evidence type="ECO:0000259" key="12">
    <source>
        <dbReference type="PROSITE" id="PS51195"/>
    </source>
</evidence>
<evidence type="ECO:0000313" key="13">
    <source>
        <dbReference type="EMBL" id="KAL3691362.1"/>
    </source>
</evidence>
<dbReference type="PROSITE" id="PS00039">
    <property type="entry name" value="DEAD_ATP_HELICASE"/>
    <property type="match status" value="1"/>
</dbReference>
<dbReference type="GO" id="GO:0003723">
    <property type="term" value="F:RNA binding"/>
    <property type="evidence" value="ECO:0007669"/>
    <property type="project" value="UniProtKB-UniRule"/>
</dbReference>
<dbReference type="Proteomes" id="UP001633002">
    <property type="component" value="Unassembled WGS sequence"/>
</dbReference>
<dbReference type="CDD" id="cd17949">
    <property type="entry name" value="DEADc_DDX31"/>
    <property type="match status" value="1"/>
</dbReference>
<keyword evidence="5 8" id="KW-0694">RNA-binding</keyword>
<keyword evidence="1 7" id="KW-0547">Nucleotide-binding</keyword>
<dbReference type="Pfam" id="PF00271">
    <property type="entry name" value="Helicase_C"/>
    <property type="match status" value="1"/>
</dbReference>
<dbReference type="Gene3D" id="3.40.50.300">
    <property type="entry name" value="P-loop containing nucleotide triphosphate hydrolases"/>
    <property type="match status" value="2"/>
</dbReference>
<evidence type="ECO:0000259" key="10">
    <source>
        <dbReference type="PROSITE" id="PS51192"/>
    </source>
</evidence>
<dbReference type="InterPro" id="IPR011545">
    <property type="entry name" value="DEAD/DEAH_box_helicase_dom"/>
</dbReference>
<feature type="compositionally biased region" description="Acidic residues" evidence="9">
    <location>
        <begin position="38"/>
        <end position="53"/>
    </location>
</feature>
<dbReference type="PROSITE" id="PS51192">
    <property type="entry name" value="HELICASE_ATP_BIND_1"/>
    <property type="match status" value="1"/>
</dbReference>
<keyword evidence="14" id="KW-1185">Reference proteome</keyword>
<dbReference type="SUPFAM" id="SSF52540">
    <property type="entry name" value="P-loop containing nucleoside triphosphate hydrolases"/>
    <property type="match status" value="1"/>
</dbReference>
<protein>
    <recommendedName>
        <fullName evidence="8">ATP-dependent RNA helicase</fullName>
        <ecNumber evidence="8">3.6.4.13</ecNumber>
    </recommendedName>
</protein>
<evidence type="ECO:0000256" key="9">
    <source>
        <dbReference type="SAM" id="MobiDB-lite"/>
    </source>
</evidence>
<dbReference type="SMART" id="SM00487">
    <property type="entry name" value="DEXDc"/>
    <property type="match status" value="1"/>
</dbReference>
<feature type="compositionally biased region" description="Basic and acidic residues" evidence="9">
    <location>
        <begin position="305"/>
        <end position="316"/>
    </location>
</feature>
<gene>
    <name evidence="13" type="ORF">R1sor_005013</name>
</gene>
<dbReference type="PANTHER" id="PTHR24031">
    <property type="entry name" value="RNA HELICASE"/>
    <property type="match status" value="1"/>
</dbReference>
<keyword evidence="3 7" id="KW-0347">Helicase</keyword>
<keyword evidence="2 7" id="KW-0378">Hydrolase</keyword>
<name>A0ABD3HLT9_9MARC</name>
<dbReference type="Pfam" id="PF13959">
    <property type="entry name" value="CTE_SPB4"/>
    <property type="match status" value="1"/>
</dbReference>
<organism evidence="13 14">
    <name type="scientific">Riccia sorocarpa</name>
    <dbReference type="NCBI Taxonomy" id="122646"/>
    <lineage>
        <taxon>Eukaryota</taxon>
        <taxon>Viridiplantae</taxon>
        <taxon>Streptophyta</taxon>
        <taxon>Embryophyta</taxon>
        <taxon>Marchantiophyta</taxon>
        <taxon>Marchantiopsida</taxon>
        <taxon>Marchantiidae</taxon>
        <taxon>Marchantiales</taxon>
        <taxon>Ricciaceae</taxon>
        <taxon>Riccia</taxon>
    </lineage>
</organism>
<feature type="domain" description="DEAD-box RNA helicase Q" evidence="12">
    <location>
        <begin position="73"/>
        <end position="102"/>
    </location>
</feature>
<sequence>MKVLKKNRDGGGGLRKQNPKQSNGERGKPNLKRKAPLVEEDSEEEKEEEEEAQELEKQEHAEKARDKITFSEGKFHDLGLAEPVAEHLHGRMGFEAPTHIQREAIPVVLSGRDALVNAGTGTGKTLVYLVPIINALQGARKRVNRTDGTYAIVLVPTRELCAQVFLVAEKLVHRFIWLVPGCLMGGENRNKEKARIRKGITLLIATPGRLLDHLKNTNSFNIDPLKWLVLDEADRLLDLGFEKDLQSILSLLSSKQGASKTASESDRQNILLSATLDERVNKLAALSLRNPVTVGVQSKVAPPGDESKGSSGDKPRKQIFQTPSEDEAEEEGEGREEPGEVDNGDLMEEGETPSKPTNYNIPSQLSQSYYKVPCKLRLVALFALLKQRFSMKGTGKLVIFVSTCDAVDFHYHLMNGYELPASGKPFFGAKAFRLHGNMPQKERTETFVEFGKASLAFLICTDVASRGLDFKGVTCIVQYDPPGDPAEYVHRVGRTARIGEKGEAIIFLMPSEMDYLAELKKHGVSLKELQLGQLIDALPSDGKKNKYRKSEEWSTVEMHPAVSFMNLTLENVVAKAKGGELNQLAVKAFNSFVRAYAAHKAELKPIFQVHKLHLGHVAKSFGLKSAPQLLGKMGMRTAKKAANTGRGDKSTGRNSKGGNKRPRLQPAVMEE</sequence>
<dbReference type="GO" id="GO:0003724">
    <property type="term" value="F:RNA helicase activity"/>
    <property type="evidence" value="ECO:0007669"/>
    <property type="project" value="UniProtKB-EC"/>
</dbReference>
<feature type="compositionally biased region" description="Acidic residues" evidence="9">
    <location>
        <begin position="324"/>
        <end position="351"/>
    </location>
</feature>
<dbReference type="CDD" id="cd18787">
    <property type="entry name" value="SF2_C_DEAD"/>
    <property type="match status" value="1"/>
</dbReference>
<dbReference type="SMART" id="SM01178">
    <property type="entry name" value="DUF4217"/>
    <property type="match status" value="1"/>
</dbReference>
<reference evidence="13 14" key="1">
    <citation type="submission" date="2024-09" db="EMBL/GenBank/DDBJ databases">
        <title>Chromosome-scale assembly of Riccia sorocarpa.</title>
        <authorList>
            <person name="Paukszto L."/>
        </authorList>
    </citation>
    <scope>NUCLEOTIDE SEQUENCE [LARGE SCALE GENOMIC DNA]</scope>
    <source>
        <strain evidence="13">LP-2024</strain>
        <tissue evidence="13">Aerial parts of the thallus</tissue>
    </source>
</reference>
<evidence type="ECO:0000256" key="7">
    <source>
        <dbReference type="RuleBase" id="RU000492"/>
    </source>
</evidence>
<keyword evidence="4 7" id="KW-0067">ATP-binding</keyword>
<dbReference type="PROSITE" id="PS51195">
    <property type="entry name" value="Q_MOTIF"/>
    <property type="match status" value="1"/>
</dbReference>
<accession>A0ABD3HLT9</accession>
<comment type="catalytic activity">
    <reaction evidence="8">
        <text>ATP + H2O = ADP + phosphate + H(+)</text>
        <dbReference type="Rhea" id="RHEA:13065"/>
        <dbReference type="ChEBI" id="CHEBI:15377"/>
        <dbReference type="ChEBI" id="CHEBI:15378"/>
        <dbReference type="ChEBI" id="CHEBI:30616"/>
        <dbReference type="ChEBI" id="CHEBI:43474"/>
        <dbReference type="ChEBI" id="CHEBI:456216"/>
        <dbReference type="EC" id="3.6.4.13"/>
    </reaction>
</comment>
<dbReference type="GO" id="GO:0005524">
    <property type="term" value="F:ATP binding"/>
    <property type="evidence" value="ECO:0007669"/>
    <property type="project" value="UniProtKB-UniRule"/>
</dbReference>
<feature type="region of interest" description="Disordered" evidence="9">
    <location>
        <begin position="1"/>
        <end position="65"/>
    </location>
</feature>
<evidence type="ECO:0000256" key="8">
    <source>
        <dbReference type="RuleBase" id="RU365068"/>
    </source>
</evidence>
<evidence type="ECO:0000256" key="2">
    <source>
        <dbReference type="ARBA" id="ARBA00022801"/>
    </source>
</evidence>
<dbReference type="InterPro" id="IPR014001">
    <property type="entry name" value="Helicase_ATP-bd"/>
</dbReference>
<dbReference type="Pfam" id="PF00270">
    <property type="entry name" value="DEAD"/>
    <property type="match status" value="1"/>
</dbReference>
<feature type="domain" description="Helicase C-terminal" evidence="11">
    <location>
        <begin position="377"/>
        <end position="546"/>
    </location>
</feature>
<feature type="short sequence motif" description="Q motif" evidence="6">
    <location>
        <begin position="73"/>
        <end position="102"/>
    </location>
</feature>
<comment type="caution">
    <text evidence="13">The sequence shown here is derived from an EMBL/GenBank/DDBJ whole genome shotgun (WGS) entry which is preliminary data.</text>
</comment>
<evidence type="ECO:0000256" key="3">
    <source>
        <dbReference type="ARBA" id="ARBA00022806"/>
    </source>
</evidence>
<evidence type="ECO:0000256" key="6">
    <source>
        <dbReference type="PROSITE-ProRule" id="PRU00552"/>
    </source>
</evidence>
<dbReference type="InterPro" id="IPR001650">
    <property type="entry name" value="Helicase_C-like"/>
</dbReference>
<comment type="similarity">
    <text evidence="7">Belongs to the DEAD box helicase family.</text>
</comment>
<evidence type="ECO:0000259" key="11">
    <source>
        <dbReference type="PROSITE" id="PS51194"/>
    </source>
</evidence>
<dbReference type="InterPro" id="IPR000629">
    <property type="entry name" value="RNA-helicase_DEAD-box_CS"/>
</dbReference>
<dbReference type="EMBL" id="JBJQOH010000003">
    <property type="protein sequence ID" value="KAL3691362.1"/>
    <property type="molecule type" value="Genomic_DNA"/>
</dbReference>